<gene>
    <name evidence="2" type="ORF">NHX12_019894</name>
</gene>
<dbReference type="EMBL" id="JANIIK010000035">
    <property type="protein sequence ID" value="KAJ3613648.1"/>
    <property type="molecule type" value="Genomic_DNA"/>
</dbReference>
<organism evidence="2 3">
    <name type="scientific">Muraenolepis orangiensis</name>
    <name type="common">Patagonian moray cod</name>
    <dbReference type="NCBI Taxonomy" id="630683"/>
    <lineage>
        <taxon>Eukaryota</taxon>
        <taxon>Metazoa</taxon>
        <taxon>Chordata</taxon>
        <taxon>Craniata</taxon>
        <taxon>Vertebrata</taxon>
        <taxon>Euteleostomi</taxon>
        <taxon>Actinopterygii</taxon>
        <taxon>Neopterygii</taxon>
        <taxon>Teleostei</taxon>
        <taxon>Neoteleostei</taxon>
        <taxon>Acanthomorphata</taxon>
        <taxon>Zeiogadaria</taxon>
        <taxon>Gadariae</taxon>
        <taxon>Gadiformes</taxon>
        <taxon>Muraenolepidoidei</taxon>
        <taxon>Muraenolepididae</taxon>
        <taxon>Muraenolepis</taxon>
    </lineage>
</organism>
<reference evidence="2" key="1">
    <citation type="submission" date="2022-07" db="EMBL/GenBank/DDBJ databases">
        <title>Chromosome-level genome of Muraenolepis orangiensis.</title>
        <authorList>
            <person name="Kim J."/>
        </authorList>
    </citation>
    <scope>NUCLEOTIDE SEQUENCE</scope>
    <source>
        <strain evidence="2">KU_S4_2022</strain>
        <tissue evidence="2">Muscle</tissue>
    </source>
</reference>
<dbReference type="OrthoDB" id="8964670at2759"/>
<feature type="region of interest" description="Disordered" evidence="1">
    <location>
        <begin position="1"/>
        <end position="77"/>
    </location>
</feature>
<comment type="caution">
    <text evidence="2">The sequence shown here is derived from an EMBL/GenBank/DDBJ whole genome shotgun (WGS) entry which is preliminary data.</text>
</comment>
<keyword evidence="3" id="KW-1185">Reference proteome</keyword>
<sequence>MIHSAQARRRPPDSAPQQTGTSRTVKRYPSSAGPITSNALPNGSAFASGHGNWPGGRGGNANGRSPSVPRTAAAAVPQRRLSNALSQAAHVTARLSRMQLVSRRSLLALLLTRVCACVCFPGANLTSGLDRIKIVFTPMLCRRVCGGGRCHNSCEKGDTTT</sequence>
<dbReference type="AlphaFoldDB" id="A0A9Q0IXL7"/>
<name>A0A9Q0IXL7_9TELE</name>
<evidence type="ECO:0000313" key="2">
    <source>
        <dbReference type="EMBL" id="KAJ3613648.1"/>
    </source>
</evidence>
<proteinExistence type="predicted"/>
<protein>
    <submittedName>
        <fullName evidence="2">Uncharacterized protein</fullName>
    </submittedName>
</protein>
<feature type="non-terminal residue" evidence="2">
    <location>
        <position position="1"/>
    </location>
</feature>
<evidence type="ECO:0000313" key="3">
    <source>
        <dbReference type="Proteomes" id="UP001148018"/>
    </source>
</evidence>
<feature type="compositionally biased region" description="Gly residues" evidence="1">
    <location>
        <begin position="52"/>
        <end position="61"/>
    </location>
</feature>
<evidence type="ECO:0000256" key="1">
    <source>
        <dbReference type="SAM" id="MobiDB-lite"/>
    </source>
</evidence>
<accession>A0A9Q0IXL7</accession>
<dbReference type="Proteomes" id="UP001148018">
    <property type="component" value="Unassembled WGS sequence"/>
</dbReference>